<feature type="signal peptide" evidence="4">
    <location>
        <begin position="1"/>
        <end position="20"/>
    </location>
</feature>
<keyword evidence="6" id="KW-1185">Reference proteome</keyword>
<reference evidence="5 6" key="1">
    <citation type="submission" date="2018-07" db="EMBL/GenBank/DDBJ databases">
        <title>Genomic Encyclopedia of Type Strains, Phase IV (KMG-IV): sequencing the most valuable type-strain genomes for metagenomic binning, comparative biology and taxonomic classification.</title>
        <authorList>
            <person name="Goeker M."/>
        </authorList>
    </citation>
    <scope>NUCLEOTIDE SEQUENCE [LARGE SCALE GENOMIC DNA]</scope>
    <source>
        <strain evidence="5 6">DSM 26725</strain>
    </source>
</reference>
<feature type="chain" id="PRO_5017613210" description="Alpha/beta superfamily hydrolase" evidence="4">
    <location>
        <begin position="21"/>
        <end position="362"/>
    </location>
</feature>
<name>A0A3D9FGV7_9SPHN</name>
<dbReference type="SUPFAM" id="SSF53474">
    <property type="entry name" value="alpha/beta-Hydrolases"/>
    <property type="match status" value="1"/>
</dbReference>
<evidence type="ECO:0000256" key="1">
    <source>
        <dbReference type="ARBA" id="ARBA00005622"/>
    </source>
</evidence>
<dbReference type="PANTHER" id="PTHR40841:SF2">
    <property type="entry name" value="SIDEROPHORE-DEGRADING ESTERASE (EUROFUNG)"/>
    <property type="match status" value="1"/>
</dbReference>
<organism evidence="5 6">
    <name type="scientific">Parasphingopyxis lamellibrachiae</name>
    <dbReference type="NCBI Taxonomy" id="680125"/>
    <lineage>
        <taxon>Bacteria</taxon>
        <taxon>Pseudomonadati</taxon>
        <taxon>Pseudomonadota</taxon>
        <taxon>Alphaproteobacteria</taxon>
        <taxon>Sphingomonadales</taxon>
        <taxon>Sphingomonadaceae</taxon>
        <taxon>Parasphingopyxis</taxon>
    </lineage>
</organism>
<dbReference type="EMBL" id="QRDP01000004">
    <property type="protein sequence ID" value="RED16797.1"/>
    <property type="molecule type" value="Genomic_DNA"/>
</dbReference>
<keyword evidence="4" id="KW-0732">Signal</keyword>
<dbReference type="Proteomes" id="UP000256310">
    <property type="component" value="Unassembled WGS sequence"/>
</dbReference>
<comment type="caution">
    <text evidence="5">The sequence shown here is derived from an EMBL/GenBank/DDBJ whole genome shotgun (WGS) entry which is preliminary data.</text>
</comment>
<evidence type="ECO:0000256" key="2">
    <source>
        <dbReference type="ARBA" id="ARBA00022801"/>
    </source>
</evidence>
<accession>A0A3D9FGV7</accession>
<dbReference type="GO" id="GO:0016788">
    <property type="term" value="F:hydrolase activity, acting on ester bonds"/>
    <property type="evidence" value="ECO:0007669"/>
    <property type="project" value="TreeGrafter"/>
</dbReference>
<dbReference type="InterPro" id="IPR029058">
    <property type="entry name" value="AB_hydrolase_fold"/>
</dbReference>
<dbReference type="InterPro" id="IPR052558">
    <property type="entry name" value="Siderophore_Hydrolase_D"/>
</dbReference>
<comment type="similarity">
    <text evidence="1">Belongs to the esterase D family.</text>
</comment>
<evidence type="ECO:0008006" key="7">
    <source>
        <dbReference type="Google" id="ProtNLM"/>
    </source>
</evidence>
<dbReference type="PANTHER" id="PTHR40841">
    <property type="entry name" value="SIDEROPHORE TRIACETYLFUSARININE C ESTERASE"/>
    <property type="match status" value="1"/>
</dbReference>
<gene>
    <name evidence="5" type="ORF">DFR46_1828</name>
</gene>
<dbReference type="Gene3D" id="3.40.50.1820">
    <property type="entry name" value="alpha/beta hydrolase"/>
    <property type="match status" value="1"/>
</dbReference>
<proteinExistence type="inferred from homology"/>
<evidence type="ECO:0000256" key="4">
    <source>
        <dbReference type="SAM" id="SignalP"/>
    </source>
</evidence>
<evidence type="ECO:0000313" key="6">
    <source>
        <dbReference type="Proteomes" id="UP000256310"/>
    </source>
</evidence>
<sequence length="362" mass="39515">MINRFAALLSLLFLAIPAQAQDAQPLGTMTPITIGTSYSFRSEVLDAERTINVWLPASYAENPERLYPVLYVIDGGAEQDFHHISGLAQHGAISRTFDEMIVVGIETESRLLELTSPASDPRYPDYMEPNGGAADFRRFIRDEVIPRIAANYRVSDEAALIGESLAGLFVVETLLRAPDLFTSYIAISPSLWWDQASLVTDAAALMSQEGHQAGNRRLYLTMANEGGTMQSGLETLLAALESEAPATLRWTYVARQDSEHHGSIYHIAALDALRVLYGHAERTGSPSDATWLFEGEVPPLSEMALTSIASECNAETAIRTSLAEINHDPARWRGVCVSVKLGPERPTAGNMDQPGTDEPVTP</sequence>
<protein>
    <recommendedName>
        <fullName evidence="7">Alpha/beta superfamily hydrolase</fullName>
    </recommendedName>
</protein>
<keyword evidence="2" id="KW-0378">Hydrolase</keyword>
<dbReference type="Pfam" id="PF00756">
    <property type="entry name" value="Esterase"/>
    <property type="match status" value="1"/>
</dbReference>
<evidence type="ECO:0000313" key="5">
    <source>
        <dbReference type="EMBL" id="RED16797.1"/>
    </source>
</evidence>
<feature type="region of interest" description="Disordered" evidence="3">
    <location>
        <begin position="343"/>
        <end position="362"/>
    </location>
</feature>
<evidence type="ECO:0000256" key="3">
    <source>
        <dbReference type="SAM" id="MobiDB-lite"/>
    </source>
</evidence>
<dbReference type="InterPro" id="IPR000801">
    <property type="entry name" value="Esterase-like"/>
</dbReference>
<dbReference type="AlphaFoldDB" id="A0A3D9FGV7"/>
<dbReference type="RefSeq" id="WP_211306408.1">
    <property type="nucleotide sequence ID" value="NZ_QRDP01000004.1"/>
</dbReference>